<organism evidence="3 4">
    <name type="scientific">Rubrobacter marinus</name>
    <dbReference type="NCBI Taxonomy" id="2653852"/>
    <lineage>
        <taxon>Bacteria</taxon>
        <taxon>Bacillati</taxon>
        <taxon>Actinomycetota</taxon>
        <taxon>Rubrobacteria</taxon>
        <taxon>Rubrobacterales</taxon>
        <taxon>Rubrobacteraceae</taxon>
        <taxon>Rubrobacter</taxon>
    </lineage>
</organism>
<dbReference type="Gene3D" id="2.50.20.20">
    <property type="match status" value="1"/>
</dbReference>
<feature type="compositionally biased region" description="Basic and acidic residues" evidence="1">
    <location>
        <begin position="70"/>
        <end position="84"/>
    </location>
</feature>
<feature type="signal peptide" evidence="2">
    <location>
        <begin position="1"/>
        <end position="25"/>
    </location>
</feature>
<sequence length="345" mass="37486">MMQRRMRAVLVALFALSVLALPACGSEPDDAQTGPSTAPARAETQSPSPGPATGEEPAVGESPGGPSGGEEARTEGEAEPEKAAPRPVETVRLAAKKTAKARTAKFTMFMDFSGLAPAGTNGPDAFSVRVDGAVDFDRNVSRFTMNMPYIGQMKVRQIGPDVYQKMPEYVRSQLPFEEAWIRWRDDSLATGGSAGQASDARTGTPDDVTGELEYLRGVSDGVEEVGRDWVRGVATTHYRADIDVDVAAEQGSEKLREAFGEVRDELGLTTLPVETWLDDEGRVRRFKMEVPLDTPELRDAGIEDATISLTEEVYDYGAPVRVEAPPEEDTIDVEEIEERSRTRST</sequence>
<dbReference type="SUPFAM" id="SSF89392">
    <property type="entry name" value="Prokaryotic lipoproteins and lipoprotein localization factors"/>
    <property type="match status" value="1"/>
</dbReference>
<dbReference type="EMBL" id="CP045121">
    <property type="protein sequence ID" value="QIN79021.1"/>
    <property type="molecule type" value="Genomic_DNA"/>
</dbReference>
<dbReference type="RefSeq" id="WP_166396683.1">
    <property type="nucleotide sequence ID" value="NZ_CP045121.1"/>
</dbReference>
<keyword evidence="2" id="KW-0732">Signal</keyword>
<evidence type="ECO:0000256" key="2">
    <source>
        <dbReference type="SAM" id="SignalP"/>
    </source>
</evidence>
<feature type="region of interest" description="Disordered" evidence="1">
    <location>
        <begin position="323"/>
        <end position="345"/>
    </location>
</feature>
<protein>
    <recommendedName>
        <fullName evidence="5">Lipoprotein</fullName>
    </recommendedName>
</protein>
<feature type="chain" id="PRO_5026322477" description="Lipoprotein" evidence="2">
    <location>
        <begin position="26"/>
        <end position="345"/>
    </location>
</feature>
<evidence type="ECO:0000313" key="3">
    <source>
        <dbReference type="EMBL" id="QIN79021.1"/>
    </source>
</evidence>
<keyword evidence="4" id="KW-1185">Reference proteome</keyword>
<gene>
    <name evidence="3" type="ORF">GBA65_11350</name>
</gene>
<proteinExistence type="predicted"/>
<feature type="compositionally biased region" description="Acidic residues" evidence="1">
    <location>
        <begin position="325"/>
        <end position="337"/>
    </location>
</feature>
<feature type="region of interest" description="Disordered" evidence="1">
    <location>
        <begin position="26"/>
        <end position="91"/>
    </location>
</feature>
<evidence type="ECO:0000256" key="1">
    <source>
        <dbReference type="SAM" id="MobiDB-lite"/>
    </source>
</evidence>
<dbReference type="InterPro" id="IPR029046">
    <property type="entry name" value="LolA/LolB/LppX"/>
</dbReference>
<accession>A0A6G8PXS9</accession>
<dbReference type="Proteomes" id="UP000502706">
    <property type="component" value="Chromosome"/>
</dbReference>
<name>A0A6G8PXS9_9ACTN</name>
<reference evidence="3 4" key="1">
    <citation type="submission" date="2019-10" db="EMBL/GenBank/DDBJ databases">
        <title>Rubrobacter sp nov SCSIO 52915 isolated from a deep-sea sediment in the South China Sea.</title>
        <authorList>
            <person name="Chen R.W."/>
        </authorList>
    </citation>
    <scope>NUCLEOTIDE SEQUENCE [LARGE SCALE GENOMIC DNA]</scope>
    <source>
        <strain evidence="3 4">SCSIO 52915</strain>
    </source>
</reference>
<evidence type="ECO:0000313" key="4">
    <source>
        <dbReference type="Proteomes" id="UP000502706"/>
    </source>
</evidence>
<dbReference type="AlphaFoldDB" id="A0A6G8PXS9"/>
<evidence type="ECO:0008006" key="5">
    <source>
        <dbReference type="Google" id="ProtNLM"/>
    </source>
</evidence>
<dbReference type="KEGG" id="rmar:GBA65_11350"/>